<accession>A0ABN2NM76</accession>
<sequence length="239" mass="26412">MNLRVDDDAKAVIDESISRSGLLLLGEVHGVKETPQVVAAIVQLFGIEILALEWPEQLTETIDLFRRTGHLHDHDLLWLGDGRLTPGHLALLKQLADRNPAVDWLAFDPWNPPDLPGESSWTARDHGMARRILGSVDPSRRSLVVAGNAHTPLTRMAYGAPMGQWLEKERPGLSSVKAHYGPGAAFNFERKELGSRHLPPGYGIRLDNDVLVLDHPDPTEADVPYKPDLFAVDESLGRP</sequence>
<name>A0ABN2NM76_9PSEU</name>
<dbReference type="Proteomes" id="UP001500449">
    <property type="component" value="Unassembled WGS sequence"/>
</dbReference>
<reference evidence="1 2" key="1">
    <citation type="journal article" date="2019" name="Int. J. Syst. Evol. Microbiol.">
        <title>The Global Catalogue of Microorganisms (GCM) 10K type strain sequencing project: providing services to taxonomists for standard genome sequencing and annotation.</title>
        <authorList>
            <consortium name="The Broad Institute Genomics Platform"/>
            <consortium name="The Broad Institute Genome Sequencing Center for Infectious Disease"/>
            <person name="Wu L."/>
            <person name="Ma J."/>
        </authorList>
    </citation>
    <scope>NUCLEOTIDE SEQUENCE [LARGE SCALE GENOMIC DNA]</scope>
    <source>
        <strain evidence="1 2">JCM 16009</strain>
    </source>
</reference>
<gene>
    <name evidence="1" type="ORF">GCM10009836_65480</name>
</gene>
<keyword evidence="2" id="KW-1185">Reference proteome</keyword>
<dbReference type="EMBL" id="BAAAQK010000028">
    <property type="protein sequence ID" value="GAA1875145.1"/>
    <property type="molecule type" value="Genomic_DNA"/>
</dbReference>
<evidence type="ECO:0008006" key="3">
    <source>
        <dbReference type="Google" id="ProtNLM"/>
    </source>
</evidence>
<evidence type="ECO:0000313" key="1">
    <source>
        <dbReference type="EMBL" id="GAA1875145.1"/>
    </source>
</evidence>
<protein>
    <recommendedName>
        <fullName evidence="3">Haem-binding uptake Tiki superfamily ChaN domain-containing protein</fullName>
    </recommendedName>
</protein>
<organism evidence="1 2">
    <name type="scientific">Pseudonocardia ailaonensis</name>
    <dbReference type="NCBI Taxonomy" id="367279"/>
    <lineage>
        <taxon>Bacteria</taxon>
        <taxon>Bacillati</taxon>
        <taxon>Actinomycetota</taxon>
        <taxon>Actinomycetes</taxon>
        <taxon>Pseudonocardiales</taxon>
        <taxon>Pseudonocardiaceae</taxon>
        <taxon>Pseudonocardia</taxon>
    </lineage>
</organism>
<dbReference type="SUPFAM" id="SSF159501">
    <property type="entry name" value="EreA/ChaN-like"/>
    <property type="match status" value="1"/>
</dbReference>
<comment type="caution">
    <text evidence="1">The sequence shown here is derived from an EMBL/GenBank/DDBJ whole genome shotgun (WGS) entry which is preliminary data.</text>
</comment>
<evidence type="ECO:0000313" key="2">
    <source>
        <dbReference type="Proteomes" id="UP001500449"/>
    </source>
</evidence>
<proteinExistence type="predicted"/>